<organism evidence="3 4">
    <name type="scientific">Anaerocolumna chitinilytica</name>
    <dbReference type="NCBI Taxonomy" id="1727145"/>
    <lineage>
        <taxon>Bacteria</taxon>
        <taxon>Bacillati</taxon>
        <taxon>Bacillota</taxon>
        <taxon>Clostridia</taxon>
        <taxon>Lachnospirales</taxon>
        <taxon>Lachnospiraceae</taxon>
        <taxon>Anaerocolumna</taxon>
    </lineage>
</organism>
<accession>A0A7I8DMY3</accession>
<protein>
    <recommendedName>
        <fullName evidence="2">RND related barrel-sandwich hybrid domain-containing protein</fullName>
    </recommendedName>
</protein>
<evidence type="ECO:0000313" key="4">
    <source>
        <dbReference type="Proteomes" id="UP000515703"/>
    </source>
</evidence>
<dbReference type="RefSeq" id="WP_185255476.1">
    <property type="nucleotide sequence ID" value="NZ_AP023368.1"/>
</dbReference>
<keyword evidence="1" id="KW-0812">Transmembrane</keyword>
<dbReference type="AlphaFoldDB" id="A0A7I8DMY3"/>
<evidence type="ECO:0000313" key="3">
    <source>
        <dbReference type="EMBL" id="BCJ99739.1"/>
    </source>
</evidence>
<proteinExistence type="predicted"/>
<dbReference type="KEGG" id="acht:bsdcttw_27800"/>
<keyword evidence="1" id="KW-0472">Membrane</keyword>
<sequence length="461" mass="52817">MGSRNNVRKFRKARSINIGVIIFFIVFVYVLINIYLYFTKDHLTIYEVKEGTTAEDFVLDGIAFRDEKVINTDTAGYINYYHREGERVAKNSVVYSVDGGNEYSEVLAADDSGKSISVDDAQSIKNNITDFQKDYNDGNFTYVYQLKEELANSSMQIYNDSMLTNLRTLLEDKTASLKVAKTDTSGVIVYYTDGYEDMGADSATAKDFDKTIYKKTQLRTNKMQKRGNPVYKIVTDDNWSIVYLLTKEQYEKIQDNETITIIFTADDLKQTVPVKVYQKGNDYFAKVTLDKYMARYINQRFLSTEIVINSAEGLKIPVSAITEKKFYKVPKSYLTHGGDSDKEGLIRIDSSSTDNGDKTTYEFIAVDYYEDGDYIYVDSNLFKNRDVIKGQSDSDTFMLEKTKKFKGVYNVNKGYAVFRPVEILYENEEYCIVKKNTPNGLSVFDHIALDSRTATEQSIIY</sequence>
<reference evidence="3 4" key="1">
    <citation type="submission" date="2020-08" db="EMBL/GenBank/DDBJ databases">
        <title>Draft genome sequencing of an Anaerocolumna strain isolated from anoxic soil subjected to BSD treatment.</title>
        <authorList>
            <person name="Uek A."/>
            <person name="Tonouchi A."/>
        </authorList>
    </citation>
    <scope>NUCLEOTIDE SEQUENCE [LARGE SCALE GENOMIC DNA]</scope>
    <source>
        <strain evidence="3 4">CTTW</strain>
    </source>
</reference>
<evidence type="ECO:0000256" key="1">
    <source>
        <dbReference type="SAM" id="Phobius"/>
    </source>
</evidence>
<dbReference type="InterPro" id="IPR058709">
    <property type="entry name" value="BSH_RND-rel"/>
</dbReference>
<keyword evidence="4" id="KW-1185">Reference proteome</keyword>
<dbReference type="EMBL" id="AP023368">
    <property type="protein sequence ID" value="BCJ99739.1"/>
    <property type="molecule type" value="Genomic_DNA"/>
</dbReference>
<dbReference type="Pfam" id="PF26018">
    <property type="entry name" value="BSH_RND_rel"/>
    <property type="match status" value="1"/>
</dbReference>
<evidence type="ECO:0000259" key="2">
    <source>
        <dbReference type="Pfam" id="PF26018"/>
    </source>
</evidence>
<feature type="domain" description="RND related barrel-sandwich hybrid" evidence="2">
    <location>
        <begin position="67"/>
        <end position="234"/>
    </location>
</feature>
<name>A0A7I8DMY3_9FIRM</name>
<reference evidence="3 4" key="2">
    <citation type="submission" date="2020-08" db="EMBL/GenBank/DDBJ databases">
        <authorList>
            <person name="Ueki A."/>
            <person name="Tonouchi A."/>
        </authorList>
    </citation>
    <scope>NUCLEOTIDE SEQUENCE [LARGE SCALE GENOMIC DNA]</scope>
    <source>
        <strain evidence="3 4">CTTW</strain>
    </source>
</reference>
<feature type="transmembrane region" description="Helical" evidence="1">
    <location>
        <begin position="16"/>
        <end position="38"/>
    </location>
</feature>
<dbReference type="Proteomes" id="UP000515703">
    <property type="component" value="Chromosome"/>
</dbReference>
<gene>
    <name evidence="3" type="ORF">bsdcttw_27800</name>
</gene>
<keyword evidence="1" id="KW-1133">Transmembrane helix</keyword>